<feature type="region of interest" description="Disordered" evidence="1">
    <location>
        <begin position="107"/>
        <end position="129"/>
    </location>
</feature>
<reference evidence="2 3" key="1">
    <citation type="submission" date="2013-11" db="EMBL/GenBank/DDBJ databases">
        <title>Opisthorchis viverrini - life in the bile duct.</title>
        <authorList>
            <person name="Young N.D."/>
            <person name="Nagarajan N."/>
            <person name="Lin S.J."/>
            <person name="Korhonen P.K."/>
            <person name="Jex A.R."/>
            <person name="Hall R.S."/>
            <person name="Safavi-Hemami H."/>
            <person name="Kaewkong W."/>
            <person name="Bertrand D."/>
            <person name="Gao S."/>
            <person name="Seet Q."/>
            <person name="Wongkham S."/>
            <person name="Teh B.T."/>
            <person name="Wongkham C."/>
            <person name="Intapan P.M."/>
            <person name="Maleewong W."/>
            <person name="Yang X."/>
            <person name="Hu M."/>
            <person name="Wang Z."/>
            <person name="Hofmann A."/>
            <person name="Sternberg P.W."/>
            <person name="Tan P."/>
            <person name="Wang J."/>
            <person name="Gasser R.B."/>
        </authorList>
    </citation>
    <scope>NUCLEOTIDE SEQUENCE [LARGE SCALE GENOMIC DNA]</scope>
</reference>
<dbReference type="KEGG" id="ovi:T265_05697"/>
<dbReference type="RefSeq" id="XP_009169030.1">
    <property type="nucleotide sequence ID" value="XM_009170766.1"/>
</dbReference>
<dbReference type="EMBL" id="KL596728">
    <property type="protein sequence ID" value="KER27233.1"/>
    <property type="molecule type" value="Genomic_DNA"/>
</dbReference>
<dbReference type="GeneID" id="20319879"/>
<evidence type="ECO:0000313" key="2">
    <source>
        <dbReference type="EMBL" id="KER27233.1"/>
    </source>
</evidence>
<organism evidence="2 3">
    <name type="scientific">Opisthorchis viverrini</name>
    <name type="common">Southeast Asian liver fluke</name>
    <dbReference type="NCBI Taxonomy" id="6198"/>
    <lineage>
        <taxon>Eukaryota</taxon>
        <taxon>Metazoa</taxon>
        <taxon>Spiralia</taxon>
        <taxon>Lophotrochozoa</taxon>
        <taxon>Platyhelminthes</taxon>
        <taxon>Trematoda</taxon>
        <taxon>Digenea</taxon>
        <taxon>Opisthorchiida</taxon>
        <taxon>Opisthorchiata</taxon>
        <taxon>Opisthorchiidae</taxon>
        <taxon>Opisthorchis</taxon>
    </lineage>
</organism>
<protein>
    <submittedName>
        <fullName evidence="2">Uncharacterized protein</fullName>
    </submittedName>
</protein>
<evidence type="ECO:0000256" key="1">
    <source>
        <dbReference type="SAM" id="MobiDB-lite"/>
    </source>
</evidence>
<name>A0A074ZIT4_OPIVI</name>
<feature type="region of interest" description="Disordered" evidence="1">
    <location>
        <begin position="36"/>
        <end position="60"/>
    </location>
</feature>
<dbReference type="CTD" id="20319879"/>
<dbReference type="Proteomes" id="UP000054324">
    <property type="component" value="Unassembled WGS sequence"/>
</dbReference>
<accession>A0A074ZIT4</accession>
<feature type="compositionally biased region" description="Polar residues" evidence="1">
    <location>
        <begin position="110"/>
        <end position="122"/>
    </location>
</feature>
<sequence>MKVDTTGATHPMEPIPVSEIGELWSVDVTMRHQHQEELGRDNGQYRQLDRSQATVDDPPRKWAGIRSQQITVRPRIQVLCGIAVDPNPKSKLNHYSRVSIVKRGKRVSCRGSNRTSRPQYYDNSRDERERTHPETPVIAWFIIPIAEMRDKCIVVADCHGFIDSAFEAFELQSHEFLVITGFESEVYKAYAKKLGLKSPVFINSEIGQNSFTATFLRGRLGLSSMDRSRSISKQAILAER</sequence>
<gene>
    <name evidence="2" type="ORF">T265_05697</name>
</gene>
<evidence type="ECO:0000313" key="3">
    <source>
        <dbReference type="Proteomes" id="UP000054324"/>
    </source>
</evidence>
<proteinExistence type="predicted"/>
<dbReference type="AlphaFoldDB" id="A0A074ZIT4"/>
<keyword evidence="3" id="KW-1185">Reference proteome</keyword>
<dbReference type="STRING" id="6198.A0A074ZIT4"/>